<dbReference type="Gene3D" id="3.40.50.450">
    <property type="match status" value="1"/>
</dbReference>
<dbReference type="AlphaFoldDB" id="A0A9D1U4F6"/>
<evidence type="ECO:0000313" key="1">
    <source>
        <dbReference type="EMBL" id="HIW70830.1"/>
    </source>
</evidence>
<dbReference type="InterPro" id="IPR051239">
    <property type="entry name" value="2'-dNMP_N-hydrolase"/>
</dbReference>
<name>A0A9D1U4F6_9LACO</name>
<dbReference type="PANTHER" id="PTHR15364:SF0">
    <property type="entry name" value="2'-DEOXYNUCLEOSIDE 5'-PHOSPHATE N-HYDROLASE 1"/>
    <property type="match status" value="1"/>
</dbReference>
<dbReference type="GO" id="GO:0070694">
    <property type="term" value="F:5-hydroxymethyl-dUMP N-hydrolase activity"/>
    <property type="evidence" value="ECO:0007669"/>
    <property type="project" value="TreeGrafter"/>
</dbReference>
<sequence>MARIYLAGPFFSDEQIDRIHRVENSLKNNPTVDDFFSPMETNTTDENGEQFTPQWADRVFKLDTDEIDKADVVCAVTDFVHQNMDSGTAFEVGYAFATKTPVVCLQELDEPLNLMIGQALRYYTKSVDELAKYDFNQLPANKYTGKTF</sequence>
<reference evidence="1" key="1">
    <citation type="journal article" date="2021" name="PeerJ">
        <title>Extensive microbial diversity within the chicken gut microbiome revealed by metagenomics and culture.</title>
        <authorList>
            <person name="Gilroy R."/>
            <person name="Ravi A."/>
            <person name="Getino M."/>
            <person name="Pursley I."/>
            <person name="Horton D.L."/>
            <person name="Alikhan N.F."/>
            <person name="Baker D."/>
            <person name="Gharbi K."/>
            <person name="Hall N."/>
            <person name="Watson M."/>
            <person name="Adriaenssens E.M."/>
            <person name="Foster-Nyarko E."/>
            <person name="Jarju S."/>
            <person name="Secka A."/>
            <person name="Antonio M."/>
            <person name="Oren A."/>
            <person name="Chaudhuri R.R."/>
            <person name="La Ragione R."/>
            <person name="Hildebrand F."/>
            <person name="Pallen M.J."/>
        </authorList>
    </citation>
    <scope>NUCLEOTIDE SEQUENCE</scope>
    <source>
        <strain evidence="1">ChiHejej3B27-2180</strain>
    </source>
</reference>
<proteinExistence type="predicted"/>
<evidence type="ECO:0000313" key="2">
    <source>
        <dbReference type="Proteomes" id="UP000886878"/>
    </source>
</evidence>
<dbReference type="InterPro" id="IPR007710">
    <property type="entry name" value="Nucleoside_deoxyribTrfase"/>
</dbReference>
<dbReference type="Pfam" id="PF05014">
    <property type="entry name" value="Nuc_deoxyrib_tr"/>
    <property type="match status" value="1"/>
</dbReference>
<accession>A0A9D1U4F6</accession>
<dbReference type="EMBL" id="DXGK01000120">
    <property type="protein sequence ID" value="HIW70830.1"/>
    <property type="molecule type" value="Genomic_DNA"/>
</dbReference>
<dbReference type="GO" id="GO:0009159">
    <property type="term" value="P:deoxyribonucleoside monophosphate catabolic process"/>
    <property type="evidence" value="ECO:0007669"/>
    <property type="project" value="TreeGrafter"/>
</dbReference>
<gene>
    <name evidence="1" type="ORF">H9876_05645</name>
</gene>
<protein>
    <submittedName>
        <fullName evidence="1">Nucleoside 2-deoxyribosyltransferase</fullName>
    </submittedName>
</protein>
<dbReference type="SUPFAM" id="SSF52309">
    <property type="entry name" value="N-(deoxy)ribosyltransferase-like"/>
    <property type="match status" value="1"/>
</dbReference>
<organism evidence="1 2">
    <name type="scientific">Candidatus Limosilactobacillus merdipullorum</name>
    <dbReference type="NCBI Taxonomy" id="2838653"/>
    <lineage>
        <taxon>Bacteria</taxon>
        <taxon>Bacillati</taxon>
        <taxon>Bacillota</taxon>
        <taxon>Bacilli</taxon>
        <taxon>Lactobacillales</taxon>
        <taxon>Lactobacillaceae</taxon>
        <taxon>Limosilactobacillus</taxon>
    </lineage>
</organism>
<dbReference type="Proteomes" id="UP000886878">
    <property type="component" value="Unassembled WGS sequence"/>
</dbReference>
<reference evidence="1" key="2">
    <citation type="submission" date="2021-04" db="EMBL/GenBank/DDBJ databases">
        <authorList>
            <person name="Gilroy R."/>
        </authorList>
    </citation>
    <scope>NUCLEOTIDE SEQUENCE</scope>
    <source>
        <strain evidence="1">ChiHejej3B27-2180</strain>
    </source>
</reference>
<comment type="caution">
    <text evidence="1">The sequence shown here is derived from an EMBL/GenBank/DDBJ whole genome shotgun (WGS) entry which is preliminary data.</text>
</comment>
<dbReference type="PANTHER" id="PTHR15364">
    <property type="entry name" value="2'-DEOXYNUCLEOSIDE 5'-PHOSPHATE N-HYDROLASE 1"/>
    <property type="match status" value="1"/>
</dbReference>